<keyword evidence="2" id="KW-0812">Transmembrane</keyword>
<keyword evidence="2" id="KW-0472">Membrane</keyword>
<name>A0ABP4S270_9ACTN</name>
<feature type="domain" description="RNA polymerase sigma-70 region 2" evidence="3">
    <location>
        <begin position="37"/>
        <end position="102"/>
    </location>
</feature>
<keyword evidence="5" id="KW-1185">Reference proteome</keyword>
<dbReference type="InterPro" id="IPR013325">
    <property type="entry name" value="RNA_pol_sigma_r2"/>
</dbReference>
<dbReference type="RefSeq" id="WP_344308309.1">
    <property type="nucleotide sequence ID" value="NZ_BAAANY010000005.1"/>
</dbReference>
<dbReference type="SUPFAM" id="SSF88946">
    <property type="entry name" value="Sigma2 domain of RNA polymerase sigma factors"/>
    <property type="match status" value="1"/>
</dbReference>
<gene>
    <name evidence="4" type="ORF">GCM10009765_14640</name>
</gene>
<dbReference type="Pfam" id="PF04542">
    <property type="entry name" value="Sigma70_r2"/>
    <property type="match status" value="1"/>
</dbReference>
<evidence type="ECO:0000313" key="4">
    <source>
        <dbReference type="EMBL" id="GAA1666207.1"/>
    </source>
</evidence>
<reference evidence="5" key="1">
    <citation type="journal article" date="2019" name="Int. J. Syst. Evol. Microbiol.">
        <title>The Global Catalogue of Microorganisms (GCM) 10K type strain sequencing project: providing services to taxonomists for standard genome sequencing and annotation.</title>
        <authorList>
            <consortium name="The Broad Institute Genomics Platform"/>
            <consortium name="The Broad Institute Genome Sequencing Center for Infectious Disease"/>
            <person name="Wu L."/>
            <person name="Ma J."/>
        </authorList>
    </citation>
    <scope>NUCLEOTIDE SEQUENCE [LARGE SCALE GENOMIC DNA]</scope>
    <source>
        <strain evidence="5">JCM 14718</strain>
    </source>
</reference>
<feature type="transmembrane region" description="Helical" evidence="2">
    <location>
        <begin position="243"/>
        <end position="264"/>
    </location>
</feature>
<organism evidence="4 5">
    <name type="scientific">Fodinicola feengrottensis</name>
    <dbReference type="NCBI Taxonomy" id="435914"/>
    <lineage>
        <taxon>Bacteria</taxon>
        <taxon>Bacillati</taxon>
        <taxon>Actinomycetota</taxon>
        <taxon>Actinomycetes</taxon>
        <taxon>Mycobacteriales</taxon>
        <taxon>Fodinicola</taxon>
    </lineage>
</organism>
<keyword evidence="2" id="KW-1133">Transmembrane helix</keyword>
<evidence type="ECO:0000256" key="1">
    <source>
        <dbReference type="SAM" id="MobiDB-lite"/>
    </source>
</evidence>
<evidence type="ECO:0000256" key="2">
    <source>
        <dbReference type="SAM" id="Phobius"/>
    </source>
</evidence>
<feature type="region of interest" description="Disordered" evidence="1">
    <location>
        <begin position="533"/>
        <end position="564"/>
    </location>
</feature>
<dbReference type="Proteomes" id="UP001500618">
    <property type="component" value="Unassembled WGS sequence"/>
</dbReference>
<proteinExistence type="predicted"/>
<feature type="compositionally biased region" description="Low complexity" evidence="1">
    <location>
        <begin position="542"/>
        <end position="561"/>
    </location>
</feature>
<protein>
    <recommendedName>
        <fullName evidence="3">RNA polymerase sigma-70 region 2 domain-containing protein</fullName>
    </recommendedName>
</protein>
<accession>A0ABP4S270</accession>
<dbReference type="Gene3D" id="1.10.1740.10">
    <property type="match status" value="1"/>
</dbReference>
<comment type="caution">
    <text evidence="4">The sequence shown here is derived from an EMBL/GenBank/DDBJ whole genome shotgun (WGS) entry which is preliminary data.</text>
</comment>
<sequence length="588" mass="63256">MTNAIVPAFADILWSADIGEERRAVRADDEQDYVDYVTSALPWLRRLAFLLCRDTHRAEDVTQTAITKLFVHWQRAKSAENLDAYVRTMVVRTFLNEQRMAWARVRLVGTPNDIPNVTTSPAPDVETRAVVHTALSRVAPRQRACWCSASSATCRSARWPGSWSVRKATSRVKPRRVSRDSASCLATKPSPCWTSGSGVDHKDEQDGVRLLSSLRDSEPDGPIAVDVRRAVRSGRRQVRVRQAALPIAGAIAVVALVAGVAFAVHQPQTPTPAAHSGSFDVRRQAFHVGSAGGFTPVTYETGRYRQVIQLVPADDQAMPATDATVTLYAAGWYPYRNGQEWSPGGESADSVDGHRARWLAPPMIRSGAVELAWEYAPGAWGFVSLRGPSASRDRAYKVALSVWPGAHDAVPMPAQIKASALGGTQVVGTISPIGTKSWATRVVEVLYGSDDPPMPPNSDTGYVGVGLQQPPDTPAATTQIGGKPAAVTPTRISFTDGSGLFVQVSDAAYLTQIGGAAALVRMAGDATATPNFHWPADPSVTPSPTMLATPSSTPSSTQSPRTPKRAELWSLNSALNLDRGYRTCIRSC</sequence>
<dbReference type="EMBL" id="BAAANY010000005">
    <property type="protein sequence ID" value="GAA1666207.1"/>
    <property type="molecule type" value="Genomic_DNA"/>
</dbReference>
<evidence type="ECO:0000313" key="5">
    <source>
        <dbReference type="Proteomes" id="UP001500618"/>
    </source>
</evidence>
<evidence type="ECO:0000259" key="3">
    <source>
        <dbReference type="Pfam" id="PF04542"/>
    </source>
</evidence>
<dbReference type="InterPro" id="IPR007627">
    <property type="entry name" value="RNA_pol_sigma70_r2"/>
</dbReference>